<dbReference type="InterPro" id="IPR001487">
    <property type="entry name" value="Bromodomain"/>
</dbReference>
<dbReference type="Proteomes" id="UP001311799">
    <property type="component" value="Unassembled WGS sequence"/>
</dbReference>
<feature type="compositionally biased region" description="Polar residues" evidence="3">
    <location>
        <begin position="471"/>
        <end position="480"/>
    </location>
</feature>
<keyword evidence="6" id="KW-1185">Reference proteome</keyword>
<sequence>MNAAEEKKYLRSEINSLGLNRGELYLTLDELRWIQLEISSEYGFVVSPVSFKSQKNKKNRGKSGNESEIKGSNGSTTQYSNKKQRTNSGSAKLQGSSLSNNNCEEKSVFSHLGGSDTHYEGKLTRQSLNIRNNNNNNDLVDNKVTTDSTNKKISNIDLSNLKLIDFKHYSLNLLDKLSKNTNARWFLQPVDPELDGVPDYFSIIENPMDFQTIREKLVQNMYKNPFKWQLDMRLVFYNALKYHKEKNTVRQDALSLAIEFENKCRDIKEVNPYYYSLHMENEVDLLSDDGFINELKNKLSLFNEDILIKIYRILINNYDKKCAAKNKIDIDIDVSPELIIENLKDKSDIFQEQIILLIDMIVNLIKKNELINNSNHSKEINEIVKNDQVASNSNYNIDENHINITLTIKENKLKCQDIIQDEENIAMTPSSDECSDLEESSIKVNTSKKNDNYYKNESNYSINEKDESSREGNINNSDFNSSEDQDGLYSHGSSKEILNSSFSNNSFSIPPQESAWGEWKAKVIQDSTVAQRENAPKKSKREREAEQADAEI</sequence>
<dbReference type="Pfam" id="PF00439">
    <property type="entry name" value="Bromodomain"/>
    <property type="match status" value="1"/>
</dbReference>
<evidence type="ECO:0000256" key="2">
    <source>
        <dbReference type="PROSITE-ProRule" id="PRU00035"/>
    </source>
</evidence>
<feature type="domain" description="Bromo" evidence="4">
    <location>
        <begin position="178"/>
        <end position="250"/>
    </location>
</feature>
<dbReference type="Gene3D" id="1.20.920.10">
    <property type="entry name" value="Bromodomain-like"/>
    <property type="match status" value="1"/>
</dbReference>
<dbReference type="PROSITE" id="PS50014">
    <property type="entry name" value="BROMODOMAIN_2"/>
    <property type="match status" value="1"/>
</dbReference>
<keyword evidence="1 2" id="KW-0103">Bromodomain</keyword>
<dbReference type="SMART" id="SM00297">
    <property type="entry name" value="BROMO"/>
    <property type="match status" value="1"/>
</dbReference>
<organism evidence="5 6">
    <name type="scientific">Cryptosporidium xiaoi</name>
    <dbReference type="NCBI Taxonomy" id="659607"/>
    <lineage>
        <taxon>Eukaryota</taxon>
        <taxon>Sar</taxon>
        <taxon>Alveolata</taxon>
        <taxon>Apicomplexa</taxon>
        <taxon>Conoidasida</taxon>
        <taxon>Coccidia</taxon>
        <taxon>Eucoccidiorida</taxon>
        <taxon>Eimeriorina</taxon>
        <taxon>Cryptosporidiidae</taxon>
        <taxon>Cryptosporidium</taxon>
    </lineage>
</organism>
<dbReference type="AlphaFoldDB" id="A0AAV9XXF4"/>
<feature type="region of interest" description="Disordered" evidence="3">
    <location>
        <begin position="53"/>
        <end position="99"/>
    </location>
</feature>
<feature type="region of interest" description="Disordered" evidence="3">
    <location>
        <begin position="448"/>
        <end position="493"/>
    </location>
</feature>
<reference evidence="5 6" key="1">
    <citation type="submission" date="2023-10" db="EMBL/GenBank/DDBJ databases">
        <title>Comparative genomics analysis reveals potential genetic determinants of host preference in Cryptosporidium xiaoi.</title>
        <authorList>
            <person name="Xiao L."/>
            <person name="Li J."/>
        </authorList>
    </citation>
    <scope>NUCLEOTIDE SEQUENCE [LARGE SCALE GENOMIC DNA]</scope>
    <source>
        <strain evidence="5 6">52996</strain>
    </source>
</reference>
<accession>A0AAV9XXF4</accession>
<dbReference type="InterPro" id="IPR036427">
    <property type="entry name" value="Bromodomain-like_sf"/>
</dbReference>
<feature type="compositionally biased region" description="Polar residues" evidence="3">
    <location>
        <begin position="70"/>
        <end position="99"/>
    </location>
</feature>
<dbReference type="PANTHER" id="PTHR46136">
    <property type="entry name" value="TRANSCRIPTION FACTOR GTE8"/>
    <property type="match status" value="1"/>
</dbReference>
<name>A0AAV9XXF4_9CRYT</name>
<gene>
    <name evidence="5" type="ORF">RS030_203212</name>
</gene>
<feature type="region of interest" description="Disordered" evidence="3">
    <location>
        <begin position="527"/>
        <end position="552"/>
    </location>
</feature>
<dbReference type="PRINTS" id="PR00503">
    <property type="entry name" value="BROMODOMAIN"/>
</dbReference>
<evidence type="ECO:0000259" key="4">
    <source>
        <dbReference type="PROSITE" id="PS50014"/>
    </source>
</evidence>
<dbReference type="PROSITE" id="PS00633">
    <property type="entry name" value="BROMODOMAIN_1"/>
    <property type="match status" value="1"/>
</dbReference>
<evidence type="ECO:0000313" key="6">
    <source>
        <dbReference type="Proteomes" id="UP001311799"/>
    </source>
</evidence>
<dbReference type="SUPFAM" id="SSF47370">
    <property type="entry name" value="Bromodomain"/>
    <property type="match status" value="1"/>
</dbReference>
<comment type="caution">
    <text evidence="5">The sequence shown here is derived from an EMBL/GenBank/DDBJ whole genome shotgun (WGS) entry which is preliminary data.</text>
</comment>
<evidence type="ECO:0000256" key="1">
    <source>
        <dbReference type="ARBA" id="ARBA00023117"/>
    </source>
</evidence>
<dbReference type="PANTHER" id="PTHR46136:SF1">
    <property type="entry name" value="TRANSCRIPTION FACTOR GTE11-RELATED"/>
    <property type="match status" value="1"/>
</dbReference>
<dbReference type="EMBL" id="JAWDEY010000012">
    <property type="protein sequence ID" value="KAK6589455.1"/>
    <property type="molecule type" value="Genomic_DNA"/>
</dbReference>
<evidence type="ECO:0000256" key="3">
    <source>
        <dbReference type="SAM" id="MobiDB-lite"/>
    </source>
</evidence>
<protein>
    <submittedName>
        <fullName evidence="5">Bromodomain protein</fullName>
    </submittedName>
</protein>
<dbReference type="InterPro" id="IPR018359">
    <property type="entry name" value="Bromodomain_CS"/>
</dbReference>
<dbReference type="InterPro" id="IPR052442">
    <property type="entry name" value="Env_Response_Regulator"/>
</dbReference>
<evidence type="ECO:0000313" key="5">
    <source>
        <dbReference type="EMBL" id="KAK6589455.1"/>
    </source>
</evidence>
<proteinExistence type="predicted"/>